<evidence type="ECO:0000256" key="1">
    <source>
        <dbReference type="SAM" id="MobiDB-lite"/>
    </source>
</evidence>
<keyword evidence="3" id="KW-1185">Reference proteome</keyword>
<organism evidence="2 3">
    <name type="scientific">Meripilus lineatus</name>
    <dbReference type="NCBI Taxonomy" id="2056292"/>
    <lineage>
        <taxon>Eukaryota</taxon>
        <taxon>Fungi</taxon>
        <taxon>Dikarya</taxon>
        <taxon>Basidiomycota</taxon>
        <taxon>Agaricomycotina</taxon>
        <taxon>Agaricomycetes</taxon>
        <taxon>Polyporales</taxon>
        <taxon>Meripilaceae</taxon>
        <taxon>Meripilus</taxon>
    </lineage>
</organism>
<dbReference type="AlphaFoldDB" id="A0AAD5YIF6"/>
<comment type="caution">
    <text evidence="2">The sequence shown here is derived from an EMBL/GenBank/DDBJ whole genome shotgun (WGS) entry which is preliminary data.</text>
</comment>
<reference evidence="2" key="1">
    <citation type="submission" date="2022-07" db="EMBL/GenBank/DDBJ databases">
        <title>Genome Sequence of Physisporinus lineatus.</title>
        <authorList>
            <person name="Buettner E."/>
        </authorList>
    </citation>
    <scope>NUCLEOTIDE SEQUENCE</scope>
    <source>
        <strain evidence="2">VT162</strain>
    </source>
</reference>
<evidence type="ECO:0000313" key="2">
    <source>
        <dbReference type="EMBL" id="KAJ3490478.1"/>
    </source>
</evidence>
<proteinExistence type="predicted"/>
<evidence type="ECO:0000313" key="3">
    <source>
        <dbReference type="Proteomes" id="UP001212997"/>
    </source>
</evidence>
<gene>
    <name evidence="2" type="ORF">NLI96_g1375</name>
</gene>
<dbReference type="Proteomes" id="UP001212997">
    <property type="component" value="Unassembled WGS sequence"/>
</dbReference>
<sequence length="260" mass="29603">MGNWGRKSQKHARWIRKGKMIAWGPGIEDWDNEERARKRIKVMLPSPPDQDEPVVLPHLRSPSPPSMAPYPSPNTQHSTYTSFVLDKSTTHTYRSHLLDEMEQVTNNLIEGETVLRRALGRLWQAVNEDPPKSPAADQGVVPKQEDEGDATEKSQADQRAVRAPDLTPAIHKIFLSSYPEQPSPMFDPSQFTLPDQPLENLEKSMAALRELQDDGREYVERLEEIREGLGFARTQRNGVWNLVRERALKELQDTAYASAM</sequence>
<feature type="compositionally biased region" description="Basic and acidic residues" evidence="1">
    <location>
        <begin position="150"/>
        <end position="161"/>
    </location>
</feature>
<name>A0AAD5YIF6_9APHY</name>
<accession>A0AAD5YIF6</accession>
<dbReference type="EMBL" id="JANAWD010000027">
    <property type="protein sequence ID" value="KAJ3490478.1"/>
    <property type="molecule type" value="Genomic_DNA"/>
</dbReference>
<protein>
    <submittedName>
        <fullName evidence="2">Uncharacterized protein</fullName>
    </submittedName>
</protein>
<feature type="region of interest" description="Disordered" evidence="1">
    <location>
        <begin position="126"/>
        <end position="161"/>
    </location>
</feature>